<sequence>MRKERIGFAVCGSFCTHERVLSALEKLTAIYETIIPIASENAAFTDTRFGTSDDLLEKLEDLTGNDVLCDIPSVEPIGPKNLLDILVIAPATGNTIAKLAAGITDTTVTMAAKAHLRNGGPVVIAMASNDGLSAGARNIGELLARKNYYFVPFGQDNATGKPSSLVADFDLLPETIDAALQGQQLQPILL</sequence>
<dbReference type="Pfam" id="PF02441">
    <property type="entry name" value="Flavoprotein"/>
    <property type="match status" value="1"/>
</dbReference>
<dbReference type="Proteomes" id="UP000679848">
    <property type="component" value="Plasmid pMM59_01"/>
</dbReference>
<dbReference type="RefSeq" id="WP_187031787.1">
    <property type="nucleotide sequence ID" value="NZ_AP023421.1"/>
</dbReference>
<evidence type="ECO:0000313" key="3">
    <source>
        <dbReference type="Proteomes" id="UP000679848"/>
    </source>
</evidence>
<dbReference type="InterPro" id="IPR036551">
    <property type="entry name" value="Flavin_trans-like"/>
</dbReference>
<keyword evidence="2" id="KW-0614">Plasmid</keyword>
<evidence type="ECO:0000259" key="1">
    <source>
        <dbReference type="Pfam" id="PF02441"/>
    </source>
</evidence>
<reference evidence="2" key="1">
    <citation type="submission" date="2020-09" db="EMBL/GenBank/DDBJ databases">
        <title>New species isolated from human feces.</title>
        <authorList>
            <person name="Kitahara M."/>
            <person name="Shigeno Y."/>
            <person name="Shime M."/>
            <person name="Matsumoto Y."/>
            <person name="Nakamura S."/>
            <person name="Motooka D."/>
            <person name="Fukuoka S."/>
            <person name="Nishikawa H."/>
            <person name="Benno Y."/>
        </authorList>
    </citation>
    <scope>NUCLEOTIDE SEQUENCE</scope>
    <source>
        <strain evidence="2">MM59</strain>
        <plasmid evidence="2">pMM59_01</plasmid>
    </source>
</reference>
<evidence type="ECO:0000313" key="2">
    <source>
        <dbReference type="EMBL" id="BCK85936.1"/>
    </source>
</evidence>
<accession>A0A830U8X6</accession>
<dbReference type="SUPFAM" id="SSF52507">
    <property type="entry name" value="Homo-oligomeric flavin-containing Cys decarboxylases, HFCD"/>
    <property type="match status" value="1"/>
</dbReference>
<keyword evidence="3" id="KW-1185">Reference proteome</keyword>
<name>A0A830U8X6_9FIRM</name>
<dbReference type="NCBIfam" id="TIGR02852">
    <property type="entry name" value="spore_dpaB"/>
    <property type="match status" value="1"/>
</dbReference>
<dbReference type="EMBL" id="AP023421">
    <property type="protein sequence ID" value="BCK85936.1"/>
    <property type="molecule type" value="Genomic_DNA"/>
</dbReference>
<dbReference type="KEGG" id="pfaa:MM59RIKEN_32550"/>
<geneLocation type="plasmid" evidence="2 3">
    <name>pMM59_01</name>
</geneLocation>
<dbReference type="AlphaFoldDB" id="A0A830U8X6"/>
<protein>
    <submittedName>
        <fullName evidence="2">Dipicolinate synthase subunit B</fullName>
    </submittedName>
</protein>
<organism evidence="2 3">
    <name type="scientific">Pusillibacter faecalis</name>
    <dbReference type="NCBI Taxonomy" id="2714358"/>
    <lineage>
        <taxon>Bacteria</taxon>
        <taxon>Bacillati</taxon>
        <taxon>Bacillota</taxon>
        <taxon>Clostridia</taxon>
        <taxon>Eubacteriales</taxon>
        <taxon>Oscillospiraceae</taxon>
        <taxon>Pusillibacter</taxon>
    </lineage>
</organism>
<dbReference type="GO" id="GO:0003824">
    <property type="term" value="F:catalytic activity"/>
    <property type="evidence" value="ECO:0007669"/>
    <property type="project" value="InterPro"/>
</dbReference>
<dbReference type="InterPro" id="IPR003382">
    <property type="entry name" value="Flavoprotein"/>
</dbReference>
<proteinExistence type="predicted"/>
<dbReference type="Gene3D" id="3.40.50.1950">
    <property type="entry name" value="Flavin prenyltransferase-like"/>
    <property type="match status" value="1"/>
</dbReference>
<gene>
    <name evidence="2" type="primary">spoVFB</name>
    <name evidence="2" type="ORF">MM59RIKEN_32550</name>
</gene>
<dbReference type="NCBIfam" id="NF006161">
    <property type="entry name" value="PRK08305.1"/>
    <property type="match status" value="1"/>
</dbReference>
<feature type="domain" description="Flavoprotein" evidence="1">
    <location>
        <begin position="5"/>
        <end position="163"/>
    </location>
</feature>
<dbReference type="InterPro" id="IPR014214">
    <property type="entry name" value="Dipicolinic_acid_synth_B"/>
</dbReference>